<dbReference type="PANTHER" id="PTHR33204:SF29">
    <property type="entry name" value="TRANSCRIPTIONAL REGULATOR"/>
    <property type="match status" value="1"/>
</dbReference>
<keyword evidence="3" id="KW-0804">Transcription</keyword>
<dbReference type="InterPro" id="IPR002577">
    <property type="entry name" value="HTH_HxlR"/>
</dbReference>
<evidence type="ECO:0000256" key="2">
    <source>
        <dbReference type="ARBA" id="ARBA00023125"/>
    </source>
</evidence>
<dbReference type="InterPro" id="IPR036388">
    <property type="entry name" value="WH-like_DNA-bd_sf"/>
</dbReference>
<evidence type="ECO:0000256" key="3">
    <source>
        <dbReference type="ARBA" id="ARBA00023163"/>
    </source>
</evidence>
<dbReference type="Pfam" id="PF01638">
    <property type="entry name" value="HxlR"/>
    <property type="match status" value="1"/>
</dbReference>
<organism evidence="5 6">
    <name type="scientific">Paraburkholderia diazotrophica</name>
    <dbReference type="NCBI Taxonomy" id="667676"/>
    <lineage>
        <taxon>Bacteria</taxon>
        <taxon>Pseudomonadati</taxon>
        <taxon>Pseudomonadota</taxon>
        <taxon>Betaproteobacteria</taxon>
        <taxon>Burkholderiales</taxon>
        <taxon>Burkholderiaceae</taxon>
        <taxon>Paraburkholderia</taxon>
    </lineage>
</organism>
<dbReference type="SUPFAM" id="SSF46785">
    <property type="entry name" value="Winged helix' DNA-binding domain"/>
    <property type="match status" value="1"/>
</dbReference>
<dbReference type="RefSeq" id="WP_090869580.1">
    <property type="nucleotide sequence ID" value="NZ_FNYE01000020.1"/>
</dbReference>
<dbReference type="PANTHER" id="PTHR33204">
    <property type="entry name" value="TRANSCRIPTIONAL REGULATOR, MARR FAMILY"/>
    <property type="match status" value="1"/>
</dbReference>
<dbReference type="EMBL" id="FNYE01000020">
    <property type="protein sequence ID" value="SEJ85105.1"/>
    <property type="molecule type" value="Genomic_DNA"/>
</dbReference>
<evidence type="ECO:0000256" key="1">
    <source>
        <dbReference type="ARBA" id="ARBA00023015"/>
    </source>
</evidence>
<dbReference type="AlphaFoldDB" id="A0A1H7CHD7"/>
<protein>
    <submittedName>
        <fullName evidence="5">Transcriptional regulator, HxlR family</fullName>
    </submittedName>
</protein>
<dbReference type="PROSITE" id="PS51118">
    <property type="entry name" value="HTH_HXLR"/>
    <property type="match status" value="1"/>
</dbReference>
<feature type="domain" description="HTH hxlR-type" evidence="4">
    <location>
        <begin position="19"/>
        <end position="125"/>
    </location>
</feature>
<dbReference type="OrthoDB" id="9807069at2"/>
<gene>
    <name evidence="5" type="ORF">SAMN05192539_1020108</name>
</gene>
<evidence type="ECO:0000313" key="6">
    <source>
        <dbReference type="Proteomes" id="UP000198866"/>
    </source>
</evidence>
<dbReference type="STRING" id="667676.SAMN05192539_1020108"/>
<keyword evidence="2" id="KW-0238">DNA-binding</keyword>
<dbReference type="Proteomes" id="UP000198866">
    <property type="component" value="Unassembled WGS sequence"/>
</dbReference>
<evidence type="ECO:0000259" key="4">
    <source>
        <dbReference type="PROSITE" id="PS51118"/>
    </source>
</evidence>
<reference evidence="6" key="1">
    <citation type="submission" date="2016-10" db="EMBL/GenBank/DDBJ databases">
        <authorList>
            <person name="Varghese N."/>
            <person name="Submissions S."/>
        </authorList>
    </citation>
    <scope>NUCLEOTIDE SEQUENCE [LARGE SCALE GENOMIC DNA]</scope>
    <source>
        <strain evidence="6">LMG 26031</strain>
    </source>
</reference>
<accession>A0A1H7CHD7</accession>
<keyword evidence="6" id="KW-1185">Reference proteome</keyword>
<keyword evidence="1" id="KW-0805">Transcription regulation</keyword>
<sequence>MKNNTGMESHTNPPRVQRCAPTKAELDEFRQAIGTIIGKWKVEILWVLLDGPLRFGQIRKALPGITQHMLTAQLRALEADRLVSRTSYAEIPPRVEYALTDHARALKPIFLALTEWARLLRNKPGD</sequence>
<dbReference type="GO" id="GO:0003677">
    <property type="term" value="F:DNA binding"/>
    <property type="evidence" value="ECO:0007669"/>
    <property type="project" value="UniProtKB-KW"/>
</dbReference>
<name>A0A1H7CHD7_9BURK</name>
<dbReference type="Gene3D" id="1.10.10.10">
    <property type="entry name" value="Winged helix-like DNA-binding domain superfamily/Winged helix DNA-binding domain"/>
    <property type="match status" value="1"/>
</dbReference>
<evidence type="ECO:0000313" key="5">
    <source>
        <dbReference type="EMBL" id="SEJ85105.1"/>
    </source>
</evidence>
<dbReference type="InterPro" id="IPR036390">
    <property type="entry name" value="WH_DNA-bd_sf"/>
</dbReference>
<proteinExistence type="predicted"/>